<dbReference type="Proteomes" id="UP000008207">
    <property type="component" value="Chromosome"/>
</dbReference>
<reference evidence="3 4" key="1">
    <citation type="submission" date="2009-01" db="EMBL/GenBank/DDBJ databases">
        <title>Complete sequence of chromosome of Methylobacterium nodulans ORS 2060.</title>
        <authorList>
            <consortium name="US DOE Joint Genome Institute"/>
            <person name="Lucas S."/>
            <person name="Copeland A."/>
            <person name="Lapidus A."/>
            <person name="Glavina del Rio T."/>
            <person name="Dalin E."/>
            <person name="Tice H."/>
            <person name="Bruce D."/>
            <person name="Goodwin L."/>
            <person name="Pitluck S."/>
            <person name="Sims D."/>
            <person name="Brettin T."/>
            <person name="Detter J.C."/>
            <person name="Han C."/>
            <person name="Larimer F."/>
            <person name="Land M."/>
            <person name="Hauser L."/>
            <person name="Kyrpides N."/>
            <person name="Ivanova N."/>
            <person name="Marx C.J."/>
            <person name="Richardson P."/>
        </authorList>
    </citation>
    <scope>NUCLEOTIDE SEQUENCE [LARGE SCALE GENOMIC DNA]</scope>
    <source>
        <strain evidence="4">LMG 21967 / CNCM I-2342 / ORS 2060</strain>
    </source>
</reference>
<evidence type="ECO:0000313" key="3">
    <source>
        <dbReference type="EMBL" id="ACL58040.1"/>
    </source>
</evidence>
<dbReference type="KEGG" id="mno:Mnod_3104"/>
<evidence type="ECO:0000313" key="4">
    <source>
        <dbReference type="Proteomes" id="UP000008207"/>
    </source>
</evidence>
<keyword evidence="4" id="KW-1185">Reference proteome</keyword>
<feature type="domain" description="Hemerythrin-like" evidence="2">
    <location>
        <begin position="64"/>
        <end position="198"/>
    </location>
</feature>
<evidence type="ECO:0000259" key="2">
    <source>
        <dbReference type="Pfam" id="PF01814"/>
    </source>
</evidence>
<feature type="compositionally biased region" description="Basic and acidic residues" evidence="1">
    <location>
        <begin position="46"/>
        <end position="55"/>
    </location>
</feature>
<dbReference type="GO" id="GO:0005886">
    <property type="term" value="C:plasma membrane"/>
    <property type="evidence" value="ECO:0007669"/>
    <property type="project" value="TreeGrafter"/>
</dbReference>
<dbReference type="InterPro" id="IPR006311">
    <property type="entry name" value="TAT_signal"/>
</dbReference>
<evidence type="ECO:0000256" key="1">
    <source>
        <dbReference type="SAM" id="MobiDB-lite"/>
    </source>
</evidence>
<dbReference type="AlphaFoldDB" id="B8IJJ2"/>
<gene>
    <name evidence="3" type="ordered locus">Mnod_3104</name>
</gene>
<dbReference type="RefSeq" id="WP_015929710.1">
    <property type="nucleotide sequence ID" value="NC_011894.1"/>
</dbReference>
<organism evidence="3 4">
    <name type="scientific">Methylobacterium nodulans (strain LMG 21967 / CNCM I-2342 / ORS 2060)</name>
    <dbReference type="NCBI Taxonomy" id="460265"/>
    <lineage>
        <taxon>Bacteria</taxon>
        <taxon>Pseudomonadati</taxon>
        <taxon>Pseudomonadota</taxon>
        <taxon>Alphaproteobacteria</taxon>
        <taxon>Hyphomicrobiales</taxon>
        <taxon>Methylobacteriaceae</taxon>
        <taxon>Methylobacterium</taxon>
    </lineage>
</organism>
<dbReference type="OrthoDB" id="2083283at2"/>
<dbReference type="InterPro" id="IPR012312">
    <property type="entry name" value="Hemerythrin-like"/>
</dbReference>
<dbReference type="Gene3D" id="1.20.120.520">
    <property type="entry name" value="nmb1532 protein domain like"/>
    <property type="match status" value="1"/>
</dbReference>
<proteinExistence type="predicted"/>
<sequence>MSMHMEELNRRGAVAVAAALATGGLVNLGGLLVPSASAAQGTRSRKPGEGGKDEQGGDDEDVSATEDLMREHGVLRRTLIVYAELSERLRSNTGRIDPGALADAAKLFREFGEDYHEHTLEEQHVFPEVRKGGGPNAKLVEVLLIQHQRGREITDYLYRIGSRGQIGGDAEPLARALASMTRMYQAHAAFEDTVVFPAWKKTQSKQRLGELAEKFEDIEKKRFGKDGFDEAIERISKVEQALGLADLAVYTAPSLPR</sequence>
<protein>
    <submittedName>
        <fullName evidence="3">Hemerythrin HHE cation binding domain protein</fullName>
    </submittedName>
</protein>
<feature type="region of interest" description="Disordered" evidence="1">
    <location>
        <begin position="38"/>
        <end position="61"/>
    </location>
</feature>
<dbReference type="PANTHER" id="PTHR39966">
    <property type="entry name" value="BLL2471 PROTEIN-RELATED"/>
    <property type="match status" value="1"/>
</dbReference>
<dbReference type="PROSITE" id="PS51318">
    <property type="entry name" value="TAT"/>
    <property type="match status" value="1"/>
</dbReference>
<accession>B8IJJ2</accession>
<name>B8IJJ2_METNO</name>
<dbReference type="EMBL" id="CP001349">
    <property type="protein sequence ID" value="ACL58040.1"/>
    <property type="molecule type" value="Genomic_DNA"/>
</dbReference>
<dbReference type="CDD" id="cd12108">
    <property type="entry name" value="Hr-like"/>
    <property type="match status" value="1"/>
</dbReference>
<dbReference type="PANTHER" id="PTHR39966:SF1">
    <property type="entry name" value="HEMERYTHRIN-LIKE DOMAIN-CONTAINING PROTEIN"/>
    <property type="match status" value="1"/>
</dbReference>
<dbReference type="Pfam" id="PF01814">
    <property type="entry name" value="Hemerythrin"/>
    <property type="match status" value="1"/>
</dbReference>
<dbReference type="HOGENOM" id="CLU_094544_1_0_5"/>
<dbReference type="eggNOG" id="COG3945">
    <property type="taxonomic scope" value="Bacteria"/>
</dbReference>